<accession>A0A9D4PCQ9</accession>
<proteinExistence type="predicted"/>
<feature type="transmembrane region" description="Helical" evidence="1">
    <location>
        <begin position="12"/>
        <end position="38"/>
    </location>
</feature>
<dbReference type="Proteomes" id="UP000821837">
    <property type="component" value="Unassembled WGS sequence"/>
</dbReference>
<dbReference type="AlphaFoldDB" id="A0A9D4PCQ9"/>
<keyword evidence="1" id="KW-0812">Transmembrane</keyword>
<dbReference type="EMBL" id="JABSTV010001255">
    <property type="protein sequence ID" value="KAH7935712.1"/>
    <property type="molecule type" value="Genomic_DNA"/>
</dbReference>
<protein>
    <submittedName>
        <fullName evidence="2">Uncharacterized protein</fullName>
    </submittedName>
</protein>
<organism evidence="2 3">
    <name type="scientific">Rhipicephalus sanguineus</name>
    <name type="common">Brown dog tick</name>
    <name type="synonym">Ixodes sanguineus</name>
    <dbReference type="NCBI Taxonomy" id="34632"/>
    <lineage>
        <taxon>Eukaryota</taxon>
        <taxon>Metazoa</taxon>
        <taxon>Ecdysozoa</taxon>
        <taxon>Arthropoda</taxon>
        <taxon>Chelicerata</taxon>
        <taxon>Arachnida</taxon>
        <taxon>Acari</taxon>
        <taxon>Parasitiformes</taxon>
        <taxon>Ixodida</taxon>
        <taxon>Ixodoidea</taxon>
        <taxon>Ixodidae</taxon>
        <taxon>Rhipicephalinae</taxon>
        <taxon>Rhipicephalus</taxon>
        <taxon>Rhipicephalus</taxon>
    </lineage>
</organism>
<reference evidence="2" key="1">
    <citation type="journal article" date="2020" name="Cell">
        <title>Large-Scale Comparative Analyses of Tick Genomes Elucidate Their Genetic Diversity and Vector Capacities.</title>
        <authorList>
            <consortium name="Tick Genome and Microbiome Consortium (TIGMIC)"/>
            <person name="Jia N."/>
            <person name="Wang J."/>
            <person name="Shi W."/>
            <person name="Du L."/>
            <person name="Sun Y."/>
            <person name="Zhan W."/>
            <person name="Jiang J.F."/>
            <person name="Wang Q."/>
            <person name="Zhang B."/>
            <person name="Ji P."/>
            <person name="Bell-Sakyi L."/>
            <person name="Cui X.M."/>
            <person name="Yuan T.T."/>
            <person name="Jiang B.G."/>
            <person name="Yang W.F."/>
            <person name="Lam T.T."/>
            <person name="Chang Q.C."/>
            <person name="Ding S.J."/>
            <person name="Wang X.J."/>
            <person name="Zhu J.G."/>
            <person name="Ruan X.D."/>
            <person name="Zhao L."/>
            <person name="Wei J.T."/>
            <person name="Ye R.Z."/>
            <person name="Que T.C."/>
            <person name="Du C.H."/>
            <person name="Zhou Y.H."/>
            <person name="Cheng J.X."/>
            <person name="Dai P.F."/>
            <person name="Guo W.B."/>
            <person name="Han X.H."/>
            <person name="Huang E.J."/>
            <person name="Li L.F."/>
            <person name="Wei W."/>
            <person name="Gao Y.C."/>
            <person name="Liu J.Z."/>
            <person name="Shao H.Z."/>
            <person name="Wang X."/>
            <person name="Wang C.C."/>
            <person name="Yang T.C."/>
            <person name="Huo Q.B."/>
            <person name="Li W."/>
            <person name="Chen H.Y."/>
            <person name="Chen S.E."/>
            <person name="Zhou L.G."/>
            <person name="Ni X.B."/>
            <person name="Tian J.H."/>
            <person name="Sheng Y."/>
            <person name="Liu T."/>
            <person name="Pan Y.S."/>
            <person name="Xia L.Y."/>
            <person name="Li J."/>
            <person name="Zhao F."/>
            <person name="Cao W.C."/>
        </authorList>
    </citation>
    <scope>NUCLEOTIDE SEQUENCE</scope>
    <source>
        <strain evidence="2">Rsan-2018</strain>
    </source>
</reference>
<keyword evidence="1" id="KW-1133">Transmembrane helix</keyword>
<evidence type="ECO:0000313" key="3">
    <source>
        <dbReference type="Proteomes" id="UP000821837"/>
    </source>
</evidence>
<comment type="caution">
    <text evidence="2">The sequence shown here is derived from an EMBL/GenBank/DDBJ whole genome shotgun (WGS) entry which is preliminary data.</text>
</comment>
<name>A0A9D4PCQ9_RHISA</name>
<gene>
    <name evidence="2" type="ORF">HPB52_012682</name>
</gene>
<evidence type="ECO:0000313" key="2">
    <source>
        <dbReference type="EMBL" id="KAH7935712.1"/>
    </source>
</evidence>
<reference evidence="2" key="2">
    <citation type="submission" date="2021-09" db="EMBL/GenBank/DDBJ databases">
        <authorList>
            <person name="Jia N."/>
            <person name="Wang J."/>
            <person name="Shi W."/>
            <person name="Du L."/>
            <person name="Sun Y."/>
            <person name="Zhan W."/>
            <person name="Jiang J."/>
            <person name="Wang Q."/>
            <person name="Zhang B."/>
            <person name="Ji P."/>
            <person name="Sakyi L.B."/>
            <person name="Cui X."/>
            <person name="Yuan T."/>
            <person name="Jiang B."/>
            <person name="Yang W."/>
            <person name="Lam T.T.-Y."/>
            <person name="Chang Q."/>
            <person name="Ding S."/>
            <person name="Wang X."/>
            <person name="Zhu J."/>
            <person name="Ruan X."/>
            <person name="Zhao L."/>
            <person name="Wei J."/>
            <person name="Que T."/>
            <person name="Du C."/>
            <person name="Cheng J."/>
            <person name="Dai P."/>
            <person name="Han X."/>
            <person name="Huang E."/>
            <person name="Gao Y."/>
            <person name="Liu J."/>
            <person name="Shao H."/>
            <person name="Ye R."/>
            <person name="Li L."/>
            <person name="Wei W."/>
            <person name="Wang X."/>
            <person name="Wang C."/>
            <person name="Huo Q."/>
            <person name="Li W."/>
            <person name="Guo W."/>
            <person name="Chen H."/>
            <person name="Chen S."/>
            <person name="Zhou L."/>
            <person name="Zhou L."/>
            <person name="Ni X."/>
            <person name="Tian J."/>
            <person name="Zhou Y."/>
            <person name="Sheng Y."/>
            <person name="Liu T."/>
            <person name="Pan Y."/>
            <person name="Xia L."/>
            <person name="Li J."/>
            <person name="Zhao F."/>
            <person name="Cao W."/>
        </authorList>
    </citation>
    <scope>NUCLEOTIDE SEQUENCE</scope>
    <source>
        <strain evidence="2">Rsan-2018</strain>
        <tissue evidence="2">Larvae</tissue>
    </source>
</reference>
<evidence type="ECO:0000256" key="1">
    <source>
        <dbReference type="SAM" id="Phobius"/>
    </source>
</evidence>
<keyword evidence="3" id="KW-1185">Reference proteome</keyword>
<sequence>MMEPEEAASKLASGMIVTIVTVVVGVIVVLIICCVCCIRGCFRPERDIRAVVVQQGVHPDPYMQQLGPVTSPGPLTGRAPTYCQM</sequence>
<keyword evidence="1" id="KW-0472">Membrane</keyword>